<name>A0A1X1UQR7_9MYCO</name>
<dbReference type="EMBL" id="LQOW01000025">
    <property type="protein sequence ID" value="ORV59180.1"/>
    <property type="molecule type" value="Genomic_DNA"/>
</dbReference>
<sequence>MRTTGQTRPARTFWWERAQPTHADVSPLRAVIFDADALAERDGELAPRSGLIDLVMSLFVAGVWVGVVSTRRRGWTETLVRQLVGDGLVETIVTIDDLPDTDSPGCDAELYRLALWELGITPHDALAITGSGRGLRAAAALELPADLRDGYDGLLAAECQQLHRRWRIRQRRCRAA</sequence>
<evidence type="ECO:0000313" key="2">
    <source>
        <dbReference type="Proteomes" id="UP000194000"/>
    </source>
</evidence>
<dbReference type="STRING" id="1260918.AWC06_17560"/>
<reference evidence="1 2" key="1">
    <citation type="submission" date="2016-01" db="EMBL/GenBank/DDBJ databases">
        <title>The new phylogeny of the genus Mycobacterium.</title>
        <authorList>
            <person name="Tarcisio F."/>
            <person name="Conor M."/>
            <person name="Antonella G."/>
            <person name="Elisabetta G."/>
            <person name="Giulia F.S."/>
            <person name="Sara T."/>
            <person name="Anna F."/>
            <person name="Clotilde B."/>
            <person name="Roberto B."/>
            <person name="Veronica D.S."/>
            <person name="Fabio R."/>
            <person name="Monica P."/>
            <person name="Olivier J."/>
            <person name="Enrico T."/>
            <person name="Nicola S."/>
        </authorList>
    </citation>
    <scope>NUCLEOTIDE SEQUENCE [LARGE SCALE GENOMIC DNA]</scope>
    <source>
        <strain evidence="1 2">DSM 45731</strain>
    </source>
</reference>
<organism evidence="1 2">
    <name type="scientific">Mycobacterium fragae</name>
    <dbReference type="NCBI Taxonomy" id="1260918"/>
    <lineage>
        <taxon>Bacteria</taxon>
        <taxon>Bacillati</taxon>
        <taxon>Actinomycetota</taxon>
        <taxon>Actinomycetes</taxon>
        <taxon>Mycobacteriales</taxon>
        <taxon>Mycobacteriaceae</taxon>
        <taxon>Mycobacterium</taxon>
    </lineage>
</organism>
<evidence type="ECO:0008006" key="3">
    <source>
        <dbReference type="Google" id="ProtNLM"/>
    </source>
</evidence>
<dbReference type="InterPro" id="IPR023198">
    <property type="entry name" value="PGP-like_dom2"/>
</dbReference>
<accession>A0A1X1UQR7</accession>
<dbReference type="InterPro" id="IPR023214">
    <property type="entry name" value="HAD_sf"/>
</dbReference>
<dbReference type="InterPro" id="IPR036412">
    <property type="entry name" value="HAD-like_sf"/>
</dbReference>
<protein>
    <recommendedName>
        <fullName evidence="3">Haloacid dehalogenase</fullName>
    </recommendedName>
</protein>
<dbReference type="SUPFAM" id="SSF56784">
    <property type="entry name" value="HAD-like"/>
    <property type="match status" value="1"/>
</dbReference>
<keyword evidence="2" id="KW-1185">Reference proteome</keyword>
<dbReference type="RefSeq" id="WP_085198255.1">
    <property type="nucleotide sequence ID" value="NZ_JACKVI010000014.1"/>
</dbReference>
<gene>
    <name evidence="1" type="ORF">AWC06_17560</name>
</gene>
<evidence type="ECO:0000313" key="1">
    <source>
        <dbReference type="EMBL" id="ORV59180.1"/>
    </source>
</evidence>
<dbReference type="Gene3D" id="1.10.150.240">
    <property type="entry name" value="Putative phosphatase, domain 2"/>
    <property type="match status" value="1"/>
</dbReference>
<comment type="caution">
    <text evidence="1">The sequence shown here is derived from an EMBL/GenBank/DDBJ whole genome shotgun (WGS) entry which is preliminary data.</text>
</comment>
<dbReference type="OrthoDB" id="9812856at2"/>
<dbReference type="Proteomes" id="UP000194000">
    <property type="component" value="Unassembled WGS sequence"/>
</dbReference>
<dbReference type="Gene3D" id="3.40.50.1000">
    <property type="entry name" value="HAD superfamily/HAD-like"/>
    <property type="match status" value="1"/>
</dbReference>
<dbReference type="AlphaFoldDB" id="A0A1X1UQR7"/>
<proteinExistence type="predicted"/>